<gene>
    <name evidence="2" type="ORF">DSM5745_00241</name>
</gene>
<sequence>MRTAILPTTAALALAAIAAANDRTTTSLPYFHLNQNATMSFELNIPTYTSSAASVISADATATTLAIGCLDSAPSSSCLIDSKHPATMIQGPSTWALKGEYTVLDWVAAPTITATVDYGCTFTSSSLSASCSYSHSAYASNDGVVWTEHVDTTFAVPTGLVGSADLLVTGGLENLDGSATSTDGADGTATETDKPGAAAGGVGPIGALVTAAPALALGVAALL</sequence>
<protein>
    <submittedName>
        <fullName evidence="2">Uncharacterized protein</fullName>
    </submittedName>
</protein>
<keyword evidence="3" id="KW-1185">Reference proteome</keyword>
<dbReference type="GeneID" id="38110611"/>
<feature type="signal peptide" evidence="1">
    <location>
        <begin position="1"/>
        <end position="20"/>
    </location>
</feature>
<proteinExistence type="predicted"/>
<feature type="chain" id="PRO_5017545613" evidence="1">
    <location>
        <begin position="21"/>
        <end position="223"/>
    </location>
</feature>
<dbReference type="STRING" id="1810919.A0A3D8T319"/>
<dbReference type="EMBL" id="PVWQ01000001">
    <property type="protein sequence ID" value="RDW92919.1"/>
    <property type="molecule type" value="Genomic_DNA"/>
</dbReference>
<dbReference type="OrthoDB" id="4991875at2759"/>
<keyword evidence="1" id="KW-0732">Signal</keyword>
<evidence type="ECO:0000256" key="1">
    <source>
        <dbReference type="SAM" id="SignalP"/>
    </source>
</evidence>
<accession>A0A3D8T319</accession>
<reference evidence="2 3" key="1">
    <citation type="journal article" date="2018" name="IMA Fungus">
        <title>IMA Genome-F 9: Draft genome sequence of Annulohypoxylon stygium, Aspergillus mulundensis, Berkeleyomyces basicola (syn. Thielaviopsis basicola), Ceratocystis smalleyi, two Cercospora beticola strains, Coleophoma cylindrospora, Fusarium fracticaudum, Phialophora cf. hyalina, and Morchella septimelata.</title>
        <authorList>
            <person name="Wingfield B.D."/>
            <person name="Bills G.F."/>
            <person name="Dong Y."/>
            <person name="Huang W."/>
            <person name="Nel W.J."/>
            <person name="Swalarsk-Parry B.S."/>
            <person name="Vaghefi N."/>
            <person name="Wilken P.M."/>
            <person name="An Z."/>
            <person name="de Beer Z.W."/>
            <person name="De Vos L."/>
            <person name="Chen L."/>
            <person name="Duong T.A."/>
            <person name="Gao Y."/>
            <person name="Hammerbacher A."/>
            <person name="Kikkert J.R."/>
            <person name="Li Y."/>
            <person name="Li H."/>
            <person name="Li K."/>
            <person name="Li Q."/>
            <person name="Liu X."/>
            <person name="Ma X."/>
            <person name="Naidoo K."/>
            <person name="Pethybridge S.J."/>
            <person name="Sun J."/>
            <person name="Steenkamp E.T."/>
            <person name="van der Nest M.A."/>
            <person name="van Wyk S."/>
            <person name="Wingfield M.J."/>
            <person name="Xiong C."/>
            <person name="Yue Q."/>
            <person name="Zhang X."/>
        </authorList>
    </citation>
    <scope>NUCLEOTIDE SEQUENCE [LARGE SCALE GENOMIC DNA]</scope>
    <source>
        <strain evidence="2 3">DSM 5745</strain>
    </source>
</reference>
<evidence type="ECO:0000313" key="2">
    <source>
        <dbReference type="EMBL" id="RDW92919.1"/>
    </source>
</evidence>
<evidence type="ECO:0000313" key="3">
    <source>
        <dbReference type="Proteomes" id="UP000256690"/>
    </source>
</evidence>
<organism evidence="2 3">
    <name type="scientific">Aspergillus mulundensis</name>
    <dbReference type="NCBI Taxonomy" id="1810919"/>
    <lineage>
        <taxon>Eukaryota</taxon>
        <taxon>Fungi</taxon>
        <taxon>Dikarya</taxon>
        <taxon>Ascomycota</taxon>
        <taxon>Pezizomycotina</taxon>
        <taxon>Eurotiomycetes</taxon>
        <taxon>Eurotiomycetidae</taxon>
        <taxon>Eurotiales</taxon>
        <taxon>Aspergillaceae</taxon>
        <taxon>Aspergillus</taxon>
        <taxon>Aspergillus subgen. Nidulantes</taxon>
    </lineage>
</organism>
<dbReference type="AlphaFoldDB" id="A0A3D8T319"/>
<name>A0A3D8T319_9EURO</name>
<dbReference type="Proteomes" id="UP000256690">
    <property type="component" value="Unassembled WGS sequence"/>
</dbReference>
<comment type="caution">
    <text evidence="2">The sequence shown here is derived from an EMBL/GenBank/DDBJ whole genome shotgun (WGS) entry which is preliminary data.</text>
</comment>
<dbReference type="RefSeq" id="XP_026608102.1">
    <property type="nucleotide sequence ID" value="XM_026742257.1"/>
</dbReference>